<reference evidence="3 4" key="1">
    <citation type="submission" date="2018-07" db="EMBL/GenBank/DDBJ databases">
        <title>Genomic Encyclopedia of Type Strains, Phase III (KMG-III): the genomes of soil and plant-associated and newly described type strains.</title>
        <authorList>
            <person name="Whitman W."/>
        </authorList>
    </citation>
    <scope>NUCLEOTIDE SEQUENCE [LARGE SCALE GENOMIC DNA]</scope>
    <source>
        <strain evidence="3 4">CECT 7946</strain>
    </source>
</reference>
<gene>
    <name evidence="3" type="ORF">DFQ10_107207</name>
</gene>
<protein>
    <submittedName>
        <fullName evidence="3">Putative autotransporter adhesin-like protein</fullName>
    </submittedName>
</protein>
<evidence type="ECO:0000259" key="2">
    <source>
        <dbReference type="Pfam" id="PF10988"/>
    </source>
</evidence>
<evidence type="ECO:0000313" key="4">
    <source>
        <dbReference type="Proteomes" id="UP000256980"/>
    </source>
</evidence>
<dbReference type="OrthoDB" id="942536at2"/>
<evidence type="ECO:0000313" key="3">
    <source>
        <dbReference type="EMBL" id="RED43019.1"/>
    </source>
</evidence>
<evidence type="ECO:0000256" key="1">
    <source>
        <dbReference type="SAM" id="MobiDB-lite"/>
    </source>
</evidence>
<dbReference type="Pfam" id="PF10988">
    <property type="entry name" value="DUF2807"/>
    <property type="match status" value="1"/>
</dbReference>
<dbReference type="InterPro" id="IPR021255">
    <property type="entry name" value="DUF2807"/>
</dbReference>
<accession>A0A3D9H0I6</accession>
<keyword evidence="4" id="KW-1185">Reference proteome</keyword>
<feature type="domain" description="Putative auto-transporter adhesin head GIN" evidence="2">
    <location>
        <begin position="46"/>
        <end position="226"/>
    </location>
</feature>
<dbReference type="Proteomes" id="UP000256980">
    <property type="component" value="Unassembled WGS sequence"/>
</dbReference>
<feature type="region of interest" description="Disordered" evidence="1">
    <location>
        <begin position="211"/>
        <end position="242"/>
    </location>
</feature>
<organism evidence="3 4">
    <name type="scientific">Winogradskyella eximia</name>
    <dbReference type="NCBI Taxonomy" id="262006"/>
    <lineage>
        <taxon>Bacteria</taxon>
        <taxon>Pseudomonadati</taxon>
        <taxon>Bacteroidota</taxon>
        <taxon>Flavobacteriia</taxon>
        <taxon>Flavobacteriales</taxon>
        <taxon>Flavobacteriaceae</taxon>
        <taxon>Winogradskyella</taxon>
    </lineage>
</organism>
<comment type="caution">
    <text evidence="3">The sequence shown here is derived from an EMBL/GenBank/DDBJ whole genome shotgun (WGS) entry which is preliminary data.</text>
</comment>
<dbReference type="RefSeq" id="WP_115818196.1">
    <property type="nucleotide sequence ID" value="NZ_QRDV01000007.1"/>
</dbReference>
<name>A0A3D9H0I6_9FLAO</name>
<feature type="compositionally biased region" description="Polar residues" evidence="1">
    <location>
        <begin position="232"/>
        <end position="242"/>
    </location>
</feature>
<dbReference type="EMBL" id="QRDV01000007">
    <property type="protein sequence ID" value="RED43019.1"/>
    <property type="molecule type" value="Genomic_DNA"/>
</dbReference>
<proteinExistence type="predicted"/>
<sequence>MSTLSRIIVVSIISLLMLSCNFSMNLGKGIDGNGEVISVDRTISKDFNEIKVSQGLDLYITQSNEVSLSIEADANLHDIIMTEVENGILRIYATENIRRASSKKIMLSFETISSIKATSGSDVYSTNTIEVADLELKCTSGADIKLDVKTETISCSSTSGSDIKLIGSTKYFKAAATSGSDINAAELQSETAEVNATSGADVSINTSKSLNAKATSGGDIRYSGNPEKINKSDNSSGNVRQQ</sequence>
<dbReference type="Gene3D" id="2.160.20.120">
    <property type="match status" value="1"/>
</dbReference>
<dbReference type="AlphaFoldDB" id="A0A3D9H0I6"/>
<dbReference type="PROSITE" id="PS51257">
    <property type="entry name" value="PROKAR_LIPOPROTEIN"/>
    <property type="match status" value="1"/>
</dbReference>